<evidence type="ECO:0000256" key="7">
    <source>
        <dbReference type="ARBA" id="ARBA00022989"/>
    </source>
</evidence>
<name>A0A162PJ45_PHYB8</name>
<dbReference type="VEuPathDB" id="FungiDB:PHYBLDRAFT_187069"/>
<keyword evidence="10 14" id="KW-0472">Membrane</keyword>
<dbReference type="GeneID" id="29000230"/>
<dbReference type="Proteomes" id="UP000077315">
    <property type="component" value="Unassembled WGS sequence"/>
</dbReference>
<keyword evidence="6" id="KW-0851">Voltage-gated channel</keyword>
<gene>
    <name evidence="16" type="ORF">PHYBLDRAFT_187069</name>
</gene>
<evidence type="ECO:0000256" key="13">
    <source>
        <dbReference type="SAM" id="Coils"/>
    </source>
</evidence>
<feature type="coiled-coil region" evidence="13">
    <location>
        <begin position="182"/>
        <end position="216"/>
    </location>
</feature>
<dbReference type="GO" id="GO:0030171">
    <property type="term" value="F:voltage-gated proton channel activity"/>
    <property type="evidence" value="ECO:0007669"/>
    <property type="project" value="InterPro"/>
</dbReference>
<comment type="subcellular location">
    <subcellularLocation>
        <location evidence="1">Cell membrane</location>
        <topology evidence="1">Multi-pass membrane protein</topology>
    </subcellularLocation>
</comment>
<dbReference type="SUPFAM" id="SSF81324">
    <property type="entry name" value="Voltage-gated potassium channels"/>
    <property type="match status" value="1"/>
</dbReference>
<evidence type="ECO:0000256" key="4">
    <source>
        <dbReference type="ARBA" id="ARBA00022475"/>
    </source>
</evidence>
<dbReference type="OrthoDB" id="427456at2759"/>
<organism evidence="16 17">
    <name type="scientific">Phycomyces blakesleeanus (strain ATCC 8743b / DSM 1359 / FGSC 10004 / NBRC 33097 / NRRL 1555)</name>
    <dbReference type="NCBI Taxonomy" id="763407"/>
    <lineage>
        <taxon>Eukaryota</taxon>
        <taxon>Fungi</taxon>
        <taxon>Fungi incertae sedis</taxon>
        <taxon>Mucoromycota</taxon>
        <taxon>Mucoromycotina</taxon>
        <taxon>Mucoromycetes</taxon>
        <taxon>Mucorales</taxon>
        <taxon>Phycomycetaceae</taxon>
        <taxon>Phycomyces</taxon>
    </lineage>
</organism>
<evidence type="ECO:0000313" key="17">
    <source>
        <dbReference type="Proteomes" id="UP000077315"/>
    </source>
</evidence>
<protein>
    <recommendedName>
        <fullName evidence="2">Voltage-gated hydrogen channel 1</fullName>
    </recommendedName>
    <alternativeName>
        <fullName evidence="12">Hydrogen voltage-gated channel 1</fullName>
    </alternativeName>
</protein>
<dbReference type="PANTHER" id="PTHR46480">
    <property type="entry name" value="F20B24.22"/>
    <property type="match status" value="1"/>
</dbReference>
<evidence type="ECO:0000256" key="12">
    <source>
        <dbReference type="ARBA" id="ARBA00031989"/>
    </source>
</evidence>
<feature type="transmembrane region" description="Helical" evidence="14">
    <location>
        <begin position="85"/>
        <end position="112"/>
    </location>
</feature>
<keyword evidence="9" id="KW-0406">Ion transport</keyword>
<dbReference type="GO" id="GO:0034702">
    <property type="term" value="C:monoatomic ion channel complex"/>
    <property type="evidence" value="ECO:0007669"/>
    <property type="project" value="UniProtKB-KW"/>
</dbReference>
<keyword evidence="4" id="KW-1003">Cell membrane</keyword>
<evidence type="ECO:0000256" key="2">
    <source>
        <dbReference type="ARBA" id="ARBA00015897"/>
    </source>
</evidence>
<dbReference type="PANTHER" id="PTHR46480:SF1">
    <property type="entry name" value="VOLTAGE-GATED HYDROGEN CHANNEL 1"/>
    <property type="match status" value="1"/>
</dbReference>
<proteinExistence type="predicted"/>
<keyword evidence="11" id="KW-0407">Ion channel</keyword>
<dbReference type="Pfam" id="PF00520">
    <property type="entry name" value="Ion_trans"/>
    <property type="match status" value="1"/>
</dbReference>
<evidence type="ECO:0000256" key="5">
    <source>
        <dbReference type="ARBA" id="ARBA00022692"/>
    </source>
</evidence>
<accession>A0A162PJ45</accession>
<evidence type="ECO:0000256" key="8">
    <source>
        <dbReference type="ARBA" id="ARBA00023054"/>
    </source>
</evidence>
<keyword evidence="7 14" id="KW-1133">Transmembrane helix</keyword>
<keyword evidence="8 13" id="KW-0175">Coiled coil</keyword>
<dbReference type="InterPro" id="IPR031846">
    <property type="entry name" value="Hvcn1"/>
</dbReference>
<dbReference type="Gene3D" id="1.20.120.350">
    <property type="entry name" value="Voltage-gated potassium channels. Chain C"/>
    <property type="match status" value="1"/>
</dbReference>
<feature type="transmembrane region" description="Helical" evidence="14">
    <location>
        <begin position="124"/>
        <end position="144"/>
    </location>
</feature>
<dbReference type="RefSeq" id="XP_018291387.1">
    <property type="nucleotide sequence ID" value="XM_018439324.1"/>
</dbReference>
<feature type="transmembrane region" description="Helical" evidence="14">
    <location>
        <begin position="40"/>
        <end position="64"/>
    </location>
</feature>
<keyword evidence="3" id="KW-0813">Transport</keyword>
<evidence type="ECO:0000313" key="16">
    <source>
        <dbReference type="EMBL" id="OAD73347.1"/>
    </source>
</evidence>
<dbReference type="EMBL" id="KV440981">
    <property type="protein sequence ID" value="OAD73347.1"/>
    <property type="molecule type" value="Genomic_DNA"/>
</dbReference>
<evidence type="ECO:0000256" key="11">
    <source>
        <dbReference type="ARBA" id="ARBA00023303"/>
    </source>
</evidence>
<evidence type="ECO:0000256" key="9">
    <source>
        <dbReference type="ARBA" id="ARBA00023065"/>
    </source>
</evidence>
<evidence type="ECO:0000256" key="10">
    <source>
        <dbReference type="ARBA" id="ARBA00023136"/>
    </source>
</evidence>
<dbReference type="InterPro" id="IPR005821">
    <property type="entry name" value="Ion_trans_dom"/>
</dbReference>
<evidence type="ECO:0000256" key="14">
    <source>
        <dbReference type="SAM" id="Phobius"/>
    </source>
</evidence>
<feature type="domain" description="Ion transport" evidence="15">
    <location>
        <begin position="40"/>
        <end position="170"/>
    </location>
</feature>
<dbReference type="GO" id="GO:0005886">
    <property type="term" value="C:plasma membrane"/>
    <property type="evidence" value="ECO:0007669"/>
    <property type="project" value="UniProtKB-SubCell"/>
</dbReference>
<keyword evidence="17" id="KW-1185">Reference proteome</keyword>
<evidence type="ECO:0000259" key="15">
    <source>
        <dbReference type="Pfam" id="PF00520"/>
    </source>
</evidence>
<keyword evidence="5 14" id="KW-0812">Transmembrane</keyword>
<evidence type="ECO:0000256" key="6">
    <source>
        <dbReference type="ARBA" id="ARBA00022882"/>
    </source>
</evidence>
<dbReference type="STRING" id="763407.A0A162PJ45"/>
<evidence type="ECO:0000256" key="1">
    <source>
        <dbReference type="ARBA" id="ARBA00004651"/>
    </source>
</evidence>
<reference evidence="17" key="1">
    <citation type="submission" date="2015-06" db="EMBL/GenBank/DDBJ databases">
        <title>Expansion of signal transduction pathways in fungi by whole-genome duplication.</title>
        <authorList>
            <consortium name="DOE Joint Genome Institute"/>
            <person name="Corrochano L.M."/>
            <person name="Kuo A."/>
            <person name="Marcet-Houben M."/>
            <person name="Polaino S."/>
            <person name="Salamov A."/>
            <person name="Villalobos J.M."/>
            <person name="Alvarez M.I."/>
            <person name="Avalos J."/>
            <person name="Benito E.P."/>
            <person name="Benoit I."/>
            <person name="Burger G."/>
            <person name="Camino L.P."/>
            <person name="Canovas D."/>
            <person name="Cerda-Olmedo E."/>
            <person name="Cheng J.-F."/>
            <person name="Dominguez A."/>
            <person name="Elias M."/>
            <person name="Eslava A.P."/>
            <person name="Glaser F."/>
            <person name="Grimwood J."/>
            <person name="Gutierrez G."/>
            <person name="Heitman J."/>
            <person name="Henrissat B."/>
            <person name="Iturriaga E.A."/>
            <person name="Lang B.F."/>
            <person name="Lavin J.L."/>
            <person name="Lee S."/>
            <person name="Li W."/>
            <person name="Lindquist E."/>
            <person name="Lopez-Garcia S."/>
            <person name="Luque E.M."/>
            <person name="Marcos A.T."/>
            <person name="Martin J."/>
            <person name="McCluskey K."/>
            <person name="Medina H.R."/>
            <person name="Miralles-Duran A."/>
            <person name="Miyazaki A."/>
            <person name="Munoz-Torres E."/>
            <person name="Oguiza J.A."/>
            <person name="Ohm R."/>
            <person name="Olmedo M."/>
            <person name="Orejas M."/>
            <person name="Ortiz-Castellanos L."/>
            <person name="Pisabarro A.G."/>
            <person name="Rodriguez-Romero J."/>
            <person name="Ruiz-Herrera J."/>
            <person name="Ruiz-Vazquez R."/>
            <person name="Sanz C."/>
            <person name="Schackwitz W."/>
            <person name="Schmutz J."/>
            <person name="Shahriari M."/>
            <person name="Shelest E."/>
            <person name="Silva-Franco F."/>
            <person name="Soanes D."/>
            <person name="Syed K."/>
            <person name="Tagua V.G."/>
            <person name="Talbot N.J."/>
            <person name="Thon M."/>
            <person name="De vries R.P."/>
            <person name="Wiebenga A."/>
            <person name="Yadav J.S."/>
            <person name="Braun E.L."/>
            <person name="Baker S."/>
            <person name="Garre V."/>
            <person name="Horwitz B."/>
            <person name="Torres-Martinez S."/>
            <person name="Idnurm A."/>
            <person name="Herrera-Estrella A."/>
            <person name="Gabaldon T."/>
            <person name="Grigoriev I.V."/>
        </authorList>
    </citation>
    <scope>NUCLEOTIDE SEQUENCE [LARGE SCALE GENOMIC DNA]</scope>
    <source>
        <strain evidence="17">NRRL 1555(-)</strain>
    </source>
</reference>
<dbReference type="InterPro" id="IPR027359">
    <property type="entry name" value="Volt_channel_dom_sf"/>
</dbReference>
<dbReference type="AlphaFoldDB" id="A0A162PJ45"/>
<evidence type="ECO:0000256" key="3">
    <source>
        <dbReference type="ARBA" id="ARBA00022448"/>
    </source>
</evidence>
<sequence>MTSYGTLPTTNGPLVTDEPATIERISWRVRLGHILESETLHWTILGLTLIDTVCVLIQILYTFFHECKVDIELRLFESANHNWILAFELAEYITATITCMFVVECLLHLIAFGPHYYLPGWTHWKLHVFDIAVVGSTFLLEVILRGKEREVAGLLIIFRLWRIVKVIDAVIKGVNYSNEERIDSLLEELDHSRTAYTALQQELSEKQAFYEELQARLEKTTSGQE</sequence>
<dbReference type="InParanoid" id="A0A162PJ45"/>